<comment type="caution">
    <text evidence="3">The sequence shown here is derived from an EMBL/GenBank/DDBJ whole genome shotgun (WGS) entry which is preliminary data.</text>
</comment>
<feature type="transmembrane region" description="Helical" evidence="1">
    <location>
        <begin position="69"/>
        <end position="94"/>
    </location>
</feature>
<sequence>MSNPLPPVNPAPSSNPAPESSGLAIASMIMGILSLVCLGFLSGIPAIICGKIGKTKIRNSAGTLTGSGFATAGIITGWIGTMLSVLAIAVFVALPFATRGMISKATASNQRACHNNLAQIDGAKQQWALETKAAANAEPTWENIKRYLGRGTSSTLPECPAGGTYTLGNLQEPPRCNIPGHSLE</sequence>
<dbReference type="Pfam" id="PF13828">
    <property type="entry name" value="DUF4190"/>
    <property type="match status" value="1"/>
</dbReference>
<proteinExistence type="predicted"/>
<dbReference type="STRING" id="320771.Cflav_PD1211"/>
<feature type="domain" description="DUF4190" evidence="2">
    <location>
        <begin position="23"/>
        <end position="87"/>
    </location>
</feature>
<keyword evidence="1" id="KW-0472">Membrane</keyword>
<keyword evidence="1" id="KW-0812">Transmembrane</keyword>
<evidence type="ECO:0000313" key="4">
    <source>
        <dbReference type="Proteomes" id="UP000003688"/>
    </source>
</evidence>
<evidence type="ECO:0000313" key="3">
    <source>
        <dbReference type="EMBL" id="EEF58484.1"/>
    </source>
</evidence>
<name>B9XNR1_PEDPL</name>
<dbReference type="RefSeq" id="WP_007417447.1">
    <property type="nucleotide sequence ID" value="NZ_ABOX02000042.1"/>
</dbReference>
<keyword evidence="1" id="KW-1133">Transmembrane helix</keyword>
<evidence type="ECO:0000259" key="2">
    <source>
        <dbReference type="Pfam" id="PF13828"/>
    </source>
</evidence>
<accession>B9XNR1</accession>
<dbReference type="Proteomes" id="UP000003688">
    <property type="component" value="Unassembled WGS sequence"/>
</dbReference>
<evidence type="ECO:0000256" key="1">
    <source>
        <dbReference type="SAM" id="Phobius"/>
    </source>
</evidence>
<protein>
    <recommendedName>
        <fullName evidence="2">DUF4190 domain-containing protein</fullName>
    </recommendedName>
</protein>
<organism evidence="3 4">
    <name type="scientific">Pedosphaera parvula (strain Ellin514)</name>
    <dbReference type="NCBI Taxonomy" id="320771"/>
    <lineage>
        <taxon>Bacteria</taxon>
        <taxon>Pseudomonadati</taxon>
        <taxon>Verrucomicrobiota</taxon>
        <taxon>Pedosphaerae</taxon>
        <taxon>Pedosphaerales</taxon>
        <taxon>Pedosphaeraceae</taxon>
        <taxon>Pedosphaera</taxon>
    </lineage>
</organism>
<dbReference type="InterPro" id="IPR025241">
    <property type="entry name" value="DUF4190"/>
</dbReference>
<reference evidence="3 4" key="1">
    <citation type="journal article" date="2011" name="J. Bacteriol.">
        <title>Genome sequence of 'Pedosphaera parvula' Ellin514, an aerobic Verrucomicrobial isolate from pasture soil.</title>
        <authorList>
            <person name="Kant R."/>
            <person name="van Passel M.W."/>
            <person name="Sangwan P."/>
            <person name="Palva A."/>
            <person name="Lucas S."/>
            <person name="Copeland A."/>
            <person name="Lapidus A."/>
            <person name="Glavina Del Rio T."/>
            <person name="Dalin E."/>
            <person name="Tice H."/>
            <person name="Bruce D."/>
            <person name="Goodwin L."/>
            <person name="Pitluck S."/>
            <person name="Chertkov O."/>
            <person name="Larimer F.W."/>
            <person name="Land M.L."/>
            <person name="Hauser L."/>
            <person name="Brettin T.S."/>
            <person name="Detter J.C."/>
            <person name="Han S."/>
            <person name="de Vos W.M."/>
            <person name="Janssen P.H."/>
            <person name="Smidt H."/>
        </authorList>
    </citation>
    <scope>NUCLEOTIDE SEQUENCE [LARGE SCALE GENOMIC DNA]</scope>
    <source>
        <strain evidence="3 4">Ellin514</strain>
    </source>
</reference>
<dbReference type="EMBL" id="ABOX02000042">
    <property type="protein sequence ID" value="EEF58484.1"/>
    <property type="molecule type" value="Genomic_DNA"/>
</dbReference>
<keyword evidence="4" id="KW-1185">Reference proteome</keyword>
<dbReference type="AlphaFoldDB" id="B9XNR1"/>
<feature type="transmembrane region" description="Helical" evidence="1">
    <location>
        <begin position="20"/>
        <end position="48"/>
    </location>
</feature>
<gene>
    <name evidence="3" type="ORF">Cflav_PD1211</name>
</gene>
<dbReference type="OrthoDB" id="195052at2"/>